<dbReference type="Proteomes" id="UP000038045">
    <property type="component" value="Unplaced"/>
</dbReference>
<evidence type="ECO:0000313" key="2">
    <source>
        <dbReference type="WBParaSite" id="PTRK_0001324450.1"/>
    </source>
</evidence>
<dbReference type="STRING" id="131310.A0A0N4ZX30"/>
<proteinExistence type="predicted"/>
<accession>A0A0N4ZX30</accession>
<organism evidence="1 2">
    <name type="scientific">Parastrongyloides trichosuri</name>
    <name type="common">Possum-specific nematode worm</name>
    <dbReference type="NCBI Taxonomy" id="131310"/>
    <lineage>
        <taxon>Eukaryota</taxon>
        <taxon>Metazoa</taxon>
        <taxon>Ecdysozoa</taxon>
        <taxon>Nematoda</taxon>
        <taxon>Chromadorea</taxon>
        <taxon>Rhabditida</taxon>
        <taxon>Tylenchina</taxon>
        <taxon>Panagrolaimomorpha</taxon>
        <taxon>Strongyloidoidea</taxon>
        <taxon>Strongyloididae</taxon>
        <taxon>Parastrongyloides</taxon>
    </lineage>
</organism>
<dbReference type="WBParaSite" id="PTRK_0001324450.1">
    <property type="protein sequence ID" value="PTRK_0001324450.1"/>
    <property type="gene ID" value="PTRK_0001324450"/>
</dbReference>
<reference evidence="2" key="1">
    <citation type="submission" date="2017-02" db="UniProtKB">
        <authorList>
            <consortium name="WormBaseParasite"/>
        </authorList>
    </citation>
    <scope>IDENTIFICATION</scope>
</reference>
<keyword evidence="1" id="KW-1185">Reference proteome</keyword>
<name>A0A0N4ZX30_PARTI</name>
<protein>
    <submittedName>
        <fullName evidence="2">Transcriptional regulator</fullName>
    </submittedName>
</protein>
<sequence length="77" mass="8494">MESMLDIEQLKKLTPEQQRQVIAGVQQQAQLQNAQTLITVSFLLQISWNLVSKILQGRIMSQPASSSGDFSSGPSFS</sequence>
<evidence type="ECO:0000313" key="1">
    <source>
        <dbReference type="Proteomes" id="UP000038045"/>
    </source>
</evidence>
<dbReference type="AlphaFoldDB" id="A0A0N4ZX30"/>